<evidence type="ECO:0000313" key="4">
    <source>
        <dbReference type="Proteomes" id="UP000245667"/>
    </source>
</evidence>
<name>A0A316DIH7_9FLAO</name>
<proteinExistence type="predicted"/>
<dbReference type="Proteomes" id="UP000245667">
    <property type="component" value="Unassembled WGS sequence"/>
</dbReference>
<sequence length="171" mass="19856">MIKRKTIIILAIGLFLIVLCYVFIKFYNVSNIENNCLVNDFNAVFEKENSIKLDETYDFSKILNCKNWDEVIIVSGERVSRTAIFLKEGIALPKIDYYFSYPNGSLVLYLVKDGELISSPLSYWQSGFLYLEGLNSFDYVRLEREEAIFKCVELETIGSDEEMLTFELIMD</sequence>
<comment type="caution">
    <text evidence="3">The sequence shown here is derived from an EMBL/GenBank/DDBJ whole genome shotgun (WGS) entry which is preliminary data.</text>
</comment>
<evidence type="ECO:0000313" key="3">
    <source>
        <dbReference type="EMBL" id="PWK17486.1"/>
    </source>
</evidence>
<evidence type="ECO:0000256" key="1">
    <source>
        <dbReference type="SAM" id="Phobius"/>
    </source>
</evidence>
<reference evidence="2 5" key="2">
    <citation type="submission" date="2020-07" db="EMBL/GenBank/DDBJ databases">
        <title>The draft genome sequence of Maribacter polysiphoniae KCTC 22021.</title>
        <authorList>
            <person name="Mu L."/>
        </authorList>
    </citation>
    <scope>NUCLEOTIDE SEQUENCE [LARGE SCALE GENOMIC DNA]</scope>
    <source>
        <strain evidence="2 5">KCTC 22021</strain>
    </source>
</reference>
<keyword evidence="5" id="KW-1185">Reference proteome</keyword>
<feature type="transmembrane region" description="Helical" evidence="1">
    <location>
        <begin position="7"/>
        <end position="27"/>
    </location>
</feature>
<evidence type="ECO:0000313" key="2">
    <source>
        <dbReference type="EMBL" id="MBD1263209.1"/>
    </source>
</evidence>
<dbReference type="RefSeq" id="WP_109655165.1">
    <property type="nucleotide sequence ID" value="NZ_JACWLN010000022.1"/>
</dbReference>
<dbReference type="EMBL" id="JACWLN010000022">
    <property type="protein sequence ID" value="MBD1263209.1"/>
    <property type="molecule type" value="Genomic_DNA"/>
</dbReference>
<dbReference type="OrthoDB" id="1441958at2"/>
<evidence type="ECO:0000313" key="5">
    <source>
        <dbReference type="Proteomes" id="UP000651837"/>
    </source>
</evidence>
<accession>A0A316DIH7</accession>
<organism evidence="3 4">
    <name type="scientific">Maribacter polysiphoniae</name>
    <dbReference type="NCBI Taxonomy" id="429344"/>
    <lineage>
        <taxon>Bacteria</taxon>
        <taxon>Pseudomonadati</taxon>
        <taxon>Bacteroidota</taxon>
        <taxon>Flavobacteriia</taxon>
        <taxon>Flavobacteriales</taxon>
        <taxon>Flavobacteriaceae</taxon>
        <taxon>Maribacter</taxon>
    </lineage>
</organism>
<gene>
    <name evidence="2" type="ORF">HZY62_21665</name>
    <name evidence="3" type="ORF">LX92_04433</name>
</gene>
<dbReference type="EMBL" id="QGGQ01000022">
    <property type="protein sequence ID" value="PWK17486.1"/>
    <property type="molecule type" value="Genomic_DNA"/>
</dbReference>
<dbReference type="Proteomes" id="UP000651837">
    <property type="component" value="Unassembled WGS sequence"/>
</dbReference>
<reference evidence="3 4" key="1">
    <citation type="submission" date="2018-05" db="EMBL/GenBank/DDBJ databases">
        <title>Genomic Encyclopedia of Archaeal and Bacterial Type Strains, Phase II (KMG-II): from individual species to whole genera.</title>
        <authorList>
            <person name="Goeker M."/>
        </authorList>
    </citation>
    <scope>NUCLEOTIDE SEQUENCE [LARGE SCALE GENOMIC DNA]</scope>
    <source>
        <strain evidence="3 4">DSM 23514</strain>
    </source>
</reference>
<keyword evidence="1" id="KW-1133">Transmembrane helix</keyword>
<dbReference type="AlphaFoldDB" id="A0A316DIH7"/>
<keyword evidence="1" id="KW-0472">Membrane</keyword>
<protein>
    <submittedName>
        <fullName evidence="3">Uncharacterized protein</fullName>
    </submittedName>
</protein>
<keyword evidence="1" id="KW-0812">Transmembrane</keyword>